<gene>
    <name evidence="1" type="ORF">D6D85_03650</name>
</gene>
<organism evidence="1 2">
    <name type="scientific">Candidatus Methanodesulfokora washburnensis</name>
    <dbReference type="NCBI Taxonomy" id="2478471"/>
    <lineage>
        <taxon>Archaea</taxon>
        <taxon>Thermoproteota</taxon>
        <taxon>Candidatus Korarchaeia</taxon>
        <taxon>Candidatus Korarchaeia incertae sedis</taxon>
        <taxon>Candidatus Methanodesulfokora</taxon>
    </lineage>
</organism>
<evidence type="ECO:0000313" key="2">
    <source>
        <dbReference type="Proteomes" id="UP000277582"/>
    </source>
</evidence>
<sequence>MDIRNLLDFLNNTDLEELDESLNELGGKSEEIFRNKGADIEKTIVERTKNMKGEEFVWFCFLRGNFLRGRDVVSN</sequence>
<protein>
    <submittedName>
        <fullName evidence="1">Uncharacterized protein</fullName>
    </submittedName>
</protein>
<dbReference type="RefSeq" id="WP_133308290.1">
    <property type="nucleotide sequence ID" value="NZ_RCOS01000055.1"/>
</dbReference>
<keyword evidence="2" id="KW-1185">Reference proteome</keyword>
<dbReference type="AlphaFoldDB" id="A0A3R9PHN7"/>
<accession>A0A3R9PHN7</accession>
<reference evidence="1 2" key="1">
    <citation type="submission" date="2018-10" db="EMBL/GenBank/DDBJ databases">
        <title>Co-occurring genomic capacity for anaerobic methane metabolism and dissimilatory sulfite reduction discovered in the Korarchaeota.</title>
        <authorList>
            <person name="Mckay L.J."/>
            <person name="Dlakic M."/>
            <person name="Fields M.W."/>
            <person name="Delmont T.O."/>
            <person name="Eren A.M."/>
            <person name="Jay Z.J."/>
            <person name="Klingelsmith K.B."/>
            <person name="Rusch D.B."/>
            <person name="Inskeep W.P."/>
        </authorList>
    </citation>
    <scope>NUCLEOTIDE SEQUENCE [LARGE SCALE GENOMIC DNA]</scope>
    <source>
        <strain evidence="1 2">MDKW</strain>
    </source>
</reference>
<evidence type="ECO:0000313" key="1">
    <source>
        <dbReference type="EMBL" id="RSN76673.1"/>
    </source>
</evidence>
<dbReference type="Proteomes" id="UP000277582">
    <property type="component" value="Unassembled WGS sequence"/>
</dbReference>
<dbReference type="EMBL" id="RCOS01000055">
    <property type="protein sequence ID" value="RSN76673.1"/>
    <property type="molecule type" value="Genomic_DNA"/>
</dbReference>
<comment type="caution">
    <text evidence="1">The sequence shown here is derived from an EMBL/GenBank/DDBJ whole genome shotgun (WGS) entry which is preliminary data.</text>
</comment>
<feature type="non-terminal residue" evidence="1">
    <location>
        <position position="75"/>
    </location>
</feature>
<name>A0A3R9PHN7_9CREN</name>
<proteinExistence type="predicted"/>